<keyword evidence="6 7" id="KW-0012">Acyltransferase</keyword>
<comment type="catalytic activity">
    <reaction evidence="7">
        <text>L-cysteinyl-[protein] + hexadecanoyl-CoA = S-hexadecanoyl-L-cysteinyl-[protein] + CoA</text>
        <dbReference type="Rhea" id="RHEA:36683"/>
        <dbReference type="Rhea" id="RHEA-COMP:10131"/>
        <dbReference type="Rhea" id="RHEA-COMP:11032"/>
        <dbReference type="ChEBI" id="CHEBI:29950"/>
        <dbReference type="ChEBI" id="CHEBI:57287"/>
        <dbReference type="ChEBI" id="CHEBI:57379"/>
        <dbReference type="ChEBI" id="CHEBI:74151"/>
        <dbReference type="EC" id="2.3.1.225"/>
    </reaction>
</comment>
<evidence type="ECO:0000313" key="10">
    <source>
        <dbReference type="EMBL" id="GFH60277.1"/>
    </source>
</evidence>
<dbReference type="PANTHER" id="PTHR12246">
    <property type="entry name" value="PALMITOYLTRANSFERASE ZDHHC16"/>
    <property type="match status" value="1"/>
</dbReference>
<feature type="transmembrane region" description="Helical" evidence="7">
    <location>
        <begin position="261"/>
        <end position="284"/>
    </location>
</feature>
<keyword evidence="5 7" id="KW-0472">Membrane</keyword>
<accession>A0AAD3DA60</accession>
<comment type="domain">
    <text evidence="7">The DHHC domain is required for palmitoyltransferase activity.</text>
</comment>
<feature type="compositionally biased region" description="Basic and acidic residues" evidence="8">
    <location>
        <begin position="1"/>
        <end position="10"/>
    </location>
</feature>
<feature type="transmembrane region" description="Helical" evidence="7">
    <location>
        <begin position="304"/>
        <end position="327"/>
    </location>
</feature>
<evidence type="ECO:0000256" key="2">
    <source>
        <dbReference type="ARBA" id="ARBA00022679"/>
    </source>
</evidence>
<evidence type="ECO:0000256" key="6">
    <source>
        <dbReference type="ARBA" id="ARBA00023315"/>
    </source>
</evidence>
<dbReference type="GO" id="GO:0016020">
    <property type="term" value="C:membrane"/>
    <property type="evidence" value="ECO:0007669"/>
    <property type="project" value="UniProtKB-SubCell"/>
</dbReference>
<gene>
    <name evidence="10" type="ORF">CTEN210_16753</name>
</gene>
<feature type="domain" description="Palmitoyltransferase DHHC" evidence="9">
    <location>
        <begin position="216"/>
        <end position="339"/>
    </location>
</feature>
<keyword evidence="3 7" id="KW-0812">Transmembrane</keyword>
<evidence type="ECO:0000256" key="8">
    <source>
        <dbReference type="SAM" id="MobiDB-lite"/>
    </source>
</evidence>
<dbReference type="Proteomes" id="UP001054902">
    <property type="component" value="Unassembled WGS sequence"/>
</dbReference>
<keyword evidence="2 7" id="KW-0808">Transferase</keyword>
<evidence type="ECO:0000256" key="7">
    <source>
        <dbReference type="RuleBase" id="RU079119"/>
    </source>
</evidence>
<comment type="caution">
    <text evidence="10">The sequence shown here is derived from an EMBL/GenBank/DDBJ whole genome shotgun (WGS) entry which is preliminary data.</text>
</comment>
<keyword evidence="4 7" id="KW-1133">Transmembrane helix</keyword>
<feature type="transmembrane region" description="Helical" evidence="7">
    <location>
        <begin position="169"/>
        <end position="186"/>
    </location>
</feature>
<organism evidence="10 11">
    <name type="scientific">Chaetoceros tenuissimus</name>
    <dbReference type="NCBI Taxonomy" id="426638"/>
    <lineage>
        <taxon>Eukaryota</taxon>
        <taxon>Sar</taxon>
        <taxon>Stramenopiles</taxon>
        <taxon>Ochrophyta</taxon>
        <taxon>Bacillariophyta</taxon>
        <taxon>Coscinodiscophyceae</taxon>
        <taxon>Chaetocerotophycidae</taxon>
        <taxon>Chaetocerotales</taxon>
        <taxon>Chaetocerotaceae</taxon>
        <taxon>Chaetoceros</taxon>
    </lineage>
</organism>
<evidence type="ECO:0000313" key="11">
    <source>
        <dbReference type="Proteomes" id="UP001054902"/>
    </source>
</evidence>
<dbReference type="Pfam" id="PF01529">
    <property type="entry name" value="DHHC"/>
    <property type="match status" value="1"/>
</dbReference>
<evidence type="ECO:0000259" key="9">
    <source>
        <dbReference type="Pfam" id="PF01529"/>
    </source>
</evidence>
<dbReference type="PROSITE" id="PS50216">
    <property type="entry name" value="DHHC"/>
    <property type="match status" value="1"/>
</dbReference>
<comment type="subcellular location">
    <subcellularLocation>
        <location evidence="1">Membrane</location>
        <topology evidence="1">Multi-pass membrane protein</topology>
    </subcellularLocation>
</comment>
<protein>
    <recommendedName>
        <fullName evidence="7">Palmitoyltransferase</fullName>
        <ecNumber evidence="7">2.3.1.225</ecNumber>
    </recommendedName>
</protein>
<reference evidence="10 11" key="1">
    <citation type="journal article" date="2021" name="Sci. Rep.">
        <title>The genome of the diatom Chaetoceros tenuissimus carries an ancient integrated fragment of an extant virus.</title>
        <authorList>
            <person name="Hongo Y."/>
            <person name="Kimura K."/>
            <person name="Takaki Y."/>
            <person name="Yoshida Y."/>
            <person name="Baba S."/>
            <person name="Kobayashi G."/>
            <person name="Nagasaki K."/>
            <person name="Hano T."/>
            <person name="Tomaru Y."/>
        </authorList>
    </citation>
    <scope>NUCLEOTIDE SEQUENCE [LARGE SCALE GENOMIC DNA]</scope>
    <source>
        <strain evidence="10 11">NIES-3715</strain>
    </source>
</reference>
<dbReference type="EMBL" id="BLLK01000069">
    <property type="protein sequence ID" value="GFH60277.1"/>
    <property type="molecule type" value="Genomic_DNA"/>
</dbReference>
<name>A0AAD3DA60_9STRA</name>
<dbReference type="EC" id="2.3.1.225" evidence="7"/>
<evidence type="ECO:0000256" key="3">
    <source>
        <dbReference type="ARBA" id="ARBA00022692"/>
    </source>
</evidence>
<feature type="region of interest" description="Disordered" evidence="8">
    <location>
        <begin position="1"/>
        <end position="50"/>
    </location>
</feature>
<dbReference type="AlphaFoldDB" id="A0AAD3DA60"/>
<dbReference type="GO" id="GO:0019706">
    <property type="term" value="F:protein-cysteine S-palmitoyltransferase activity"/>
    <property type="evidence" value="ECO:0007669"/>
    <property type="project" value="UniProtKB-EC"/>
</dbReference>
<feature type="transmembrane region" description="Helical" evidence="7">
    <location>
        <begin position="143"/>
        <end position="163"/>
    </location>
</feature>
<evidence type="ECO:0000256" key="1">
    <source>
        <dbReference type="ARBA" id="ARBA00004141"/>
    </source>
</evidence>
<dbReference type="InterPro" id="IPR039859">
    <property type="entry name" value="PFA4/ZDH16/20/ERF2-like"/>
</dbReference>
<proteinExistence type="inferred from homology"/>
<dbReference type="InterPro" id="IPR001594">
    <property type="entry name" value="Palmitoyltrfase_DHHC"/>
</dbReference>
<comment type="similarity">
    <text evidence="7">Belongs to the DHHC palmitoyltransferase family.</text>
</comment>
<evidence type="ECO:0000256" key="5">
    <source>
        <dbReference type="ARBA" id="ARBA00023136"/>
    </source>
</evidence>
<sequence length="397" mass="44423">MASPADDKESTPLLFSPKGGGHLDPANNGVSDGPRRRAAPPPQPLETHYFASKFDPPQIAKVSTNSSKYRSENLATPIVKKIYSSYSIIKDAIQPMTKPSLADEKRQGKIYYEDTYNDLPWRCSCGTHHKDGIWLNHSDKAGLVMSSLVWLMIVYAGFTVTLLVNNNSLPSHVGVIYCTLCALALASHAKTALTDPGSIPKRAIPNEDNASDPTVKFCNLCETYKPPKSHHCRICDRCISGMDHHCPWMNNCIGTANLKHFFLFLIYVWTASAYALVIFGMNYFLCNSEECIFPTGLVALVRLMTFMCVGALIFTSNMLMSVFWGIMTGMGTIDRMKKQEDKTFDESEEEPMAFTDIFGIGSYFTWFLPIDPIFNDYDSVMGYSNAERLQRERSTLV</sequence>
<evidence type="ECO:0000256" key="4">
    <source>
        <dbReference type="ARBA" id="ARBA00022989"/>
    </source>
</evidence>
<keyword evidence="11" id="KW-1185">Reference proteome</keyword>